<accession>A0AAD3M497</accession>
<dbReference type="Proteomes" id="UP001279410">
    <property type="component" value="Unassembled WGS sequence"/>
</dbReference>
<reference evidence="2" key="1">
    <citation type="submission" date="2022-08" db="EMBL/GenBank/DDBJ databases">
        <title>Genome sequencing of akame (Lates japonicus).</title>
        <authorList>
            <person name="Hashiguchi Y."/>
            <person name="Takahashi H."/>
        </authorList>
    </citation>
    <scope>NUCLEOTIDE SEQUENCE</scope>
    <source>
        <strain evidence="2">Kochi</strain>
    </source>
</reference>
<comment type="caution">
    <text evidence="2">The sequence shown here is derived from an EMBL/GenBank/DDBJ whole genome shotgun (WGS) entry which is preliminary data.</text>
</comment>
<feature type="compositionally biased region" description="Polar residues" evidence="1">
    <location>
        <begin position="59"/>
        <end position="72"/>
    </location>
</feature>
<organism evidence="2 3">
    <name type="scientific">Lates japonicus</name>
    <name type="common">Japanese lates</name>
    <dbReference type="NCBI Taxonomy" id="270547"/>
    <lineage>
        <taxon>Eukaryota</taxon>
        <taxon>Metazoa</taxon>
        <taxon>Chordata</taxon>
        <taxon>Craniata</taxon>
        <taxon>Vertebrata</taxon>
        <taxon>Euteleostomi</taxon>
        <taxon>Actinopterygii</taxon>
        <taxon>Neopterygii</taxon>
        <taxon>Teleostei</taxon>
        <taxon>Neoteleostei</taxon>
        <taxon>Acanthomorphata</taxon>
        <taxon>Carangaria</taxon>
        <taxon>Carangaria incertae sedis</taxon>
        <taxon>Centropomidae</taxon>
        <taxon>Lates</taxon>
    </lineage>
</organism>
<feature type="region of interest" description="Disordered" evidence="1">
    <location>
        <begin position="1"/>
        <end position="24"/>
    </location>
</feature>
<sequence>MAVMRAKFNVDTGEELSESGGRASVCSRTGLWEKEEERVFELRNKEDLTPNGRSPAEVTVSQPTRTANGTNG</sequence>
<evidence type="ECO:0000313" key="3">
    <source>
        <dbReference type="Proteomes" id="UP001279410"/>
    </source>
</evidence>
<keyword evidence="3" id="KW-1185">Reference proteome</keyword>
<protein>
    <submittedName>
        <fullName evidence="2">Pleckstrin homology domain-containing family H member 3 isoform X1</fullName>
    </submittedName>
</protein>
<dbReference type="EMBL" id="BRZM01003311">
    <property type="protein sequence ID" value="GLD47305.1"/>
    <property type="molecule type" value="Genomic_DNA"/>
</dbReference>
<name>A0AAD3M497_LATJO</name>
<gene>
    <name evidence="2" type="ORF">AKAME5_002714300</name>
</gene>
<feature type="region of interest" description="Disordered" evidence="1">
    <location>
        <begin position="45"/>
        <end position="72"/>
    </location>
</feature>
<proteinExistence type="predicted"/>
<dbReference type="AlphaFoldDB" id="A0AAD3M497"/>
<evidence type="ECO:0000313" key="2">
    <source>
        <dbReference type="EMBL" id="GLD47305.1"/>
    </source>
</evidence>
<evidence type="ECO:0000256" key="1">
    <source>
        <dbReference type="SAM" id="MobiDB-lite"/>
    </source>
</evidence>